<dbReference type="Proteomes" id="UP000004705">
    <property type="component" value="Chromosome"/>
</dbReference>
<evidence type="ECO:0000313" key="2">
    <source>
        <dbReference type="Proteomes" id="UP000004705"/>
    </source>
</evidence>
<organism evidence="1 2">
    <name type="scientific">Saccharomonospora azurea NA-128</name>
    <dbReference type="NCBI Taxonomy" id="882081"/>
    <lineage>
        <taxon>Bacteria</taxon>
        <taxon>Bacillati</taxon>
        <taxon>Actinomycetota</taxon>
        <taxon>Actinomycetes</taxon>
        <taxon>Pseudonocardiales</taxon>
        <taxon>Pseudonocardiaceae</taxon>
        <taxon>Saccharomonospora</taxon>
    </lineage>
</organism>
<proteinExistence type="predicted"/>
<protein>
    <submittedName>
        <fullName evidence="1">Uncharacterized protein</fullName>
    </submittedName>
</protein>
<dbReference type="AlphaFoldDB" id="H8G660"/>
<accession>H8G660</accession>
<dbReference type="HOGENOM" id="CLU_177080_1_0_11"/>
<dbReference type="RefSeq" id="WP_005437859.1">
    <property type="nucleotide sequence ID" value="NZ_CM001466.1"/>
</dbReference>
<dbReference type="OrthoDB" id="2895671at2"/>
<evidence type="ECO:0000313" key="1">
    <source>
        <dbReference type="EMBL" id="EHY87220.1"/>
    </source>
</evidence>
<reference evidence="1 2" key="1">
    <citation type="journal article" date="2012" name="Stand. Genomic Sci.">
        <title>Genome sequence of the soil bacterium Saccharomonospora azurea type strain (NA-128(T)).</title>
        <authorList>
            <person name="Klenk H.P."/>
            <person name="Held B."/>
            <person name="Lucas S."/>
            <person name="Lapidus A."/>
            <person name="Copeland A."/>
            <person name="Hammon N."/>
            <person name="Pitluck S."/>
            <person name="Goodwin L.A."/>
            <person name="Han C."/>
            <person name="Tapia R."/>
            <person name="Brambilla E.M."/>
            <person name="Potter G."/>
            <person name="Land M."/>
            <person name="Ivanova N."/>
            <person name="Rohde M."/>
            <person name="Goker M."/>
            <person name="Detter J.C."/>
            <person name="Kyrpides N.C."/>
            <person name="Woyke T."/>
        </authorList>
    </citation>
    <scope>NUCLEOTIDE SEQUENCE [LARGE SCALE GENOMIC DNA]</scope>
    <source>
        <strain evidence="1 2">NA-128</strain>
    </source>
</reference>
<keyword evidence="2" id="KW-1185">Reference proteome</keyword>
<name>H8G660_9PSEU</name>
<sequence>MPDLVSTISATSDGVMTNEVGVITGDLELHTSCGEDGTLSLAIRYVGAHEWYTLQGADYRLHDPRDHEVVHRLLVNLLDRPGPRRR</sequence>
<gene>
    <name evidence="1" type="ORF">SacazDRAFT_00233</name>
</gene>
<dbReference type="EMBL" id="CM001466">
    <property type="protein sequence ID" value="EHY87220.1"/>
    <property type="molecule type" value="Genomic_DNA"/>
</dbReference>